<dbReference type="EMBL" id="FNEI01000002">
    <property type="protein sequence ID" value="SDI36894.1"/>
    <property type="molecule type" value="Genomic_DNA"/>
</dbReference>
<dbReference type="Pfam" id="PF08378">
    <property type="entry name" value="NERD"/>
    <property type="match status" value="1"/>
</dbReference>
<evidence type="ECO:0000313" key="1">
    <source>
        <dbReference type="EMBL" id="SDI36894.1"/>
    </source>
</evidence>
<reference evidence="2" key="1">
    <citation type="submission" date="2016-10" db="EMBL/GenBank/DDBJ databases">
        <authorList>
            <person name="Varghese N."/>
            <person name="Submissions S."/>
        </authorList>
    </citation>
    <scope>NUCLEOTIDE SEQUENCE [LARGE SCALE GENOMIC DNA]</scope>
    <source>
        <strain evidence="2">CGMCC 1.10783</strain>
    </source>
</reference>
<organism evidence="1 2">
    <name type="scientific">Arthrobacter cupressi</name>
    <dbReference type="NCBI Taxonomy" id="1045773"/>
    <lineage>
        <taxon>Bacteria</taxon>
        <taxon>Bacillati</taxon>
        <taxon>Actinomycetota</taxon>
        <taxon>Actinomycetes</taxon>
        <taxon>Micrococcales</taxon>
        <taxon>Micrococcaceae</taxon>
        <taxon>Arthrobacter</taxon>
    </lineage>
</organism>
<proteinExistence type="predicted"/>
<keyword evidence="2" id="KW-1185">Reference proteome</keyword>
<sequence>MSDNSQLRRHIPGQAVINQVMALQEAVPAQAAIGRILGVNPLTTEAKPWYQGATAEIAVGKVLSGLGPEWTVLHAVPVGVGSSDIDHVVIGPGGIFTLNTKNHSGHSVWVASRTLMVSGSRTRHIPNSAYEAQRASKLLSSALGMPVSATGVLVIFGAKNLTIKERPADVVVLSTQQLVRWLRRRPQLLSRSETERIATVAANPRTWHRNPQPANDPGALHARFLALQQKVQRAALIRAAWVLVAACLFVAAILNLPF</sequence>
<dbReference type="InterPro" id="IPR011528">
    <property type="entry name" value="NERD"/>
</dbReference>
<dbReference type="PROSITE" id="PS50965">
    <property type="entry name" value="NERD"/>
    <property type="match status" value="1"/>
</dbReference>
<dbReference type="OrthoDB" id="5793358at2"/>
<dbReference type="STRING" id="1045773.SAMN05216555_10290"/>
<evidence type="ECO:0000313" key="2">
    <source>
        <dbReference type="Proteomes" id="UP000182130"/>
    </source>
</evidence>
<name>A0A1G8K0C4_9MICC</name>
<gene>
    <name evidence="1" type="ORF">SAMN05216555_10290</name>
</gene>
<dbReference type="AlphaFoldDB" id="A0A1G8K0C4"/>
<dbReference type="Proteomes" id="UP000182130">
    <property type="component" value="Unassembled WGS sequence"/>
</dbReference>
<accession>A0A1G8K0C4</accession>
<dbReference type="RefSeq" id="WP_074586764.1">
    <property type="nucleotide sequence ID" value="NZ_FNEI01000002.1"/>
</dbReference>
<protein>
    <submittedName>
        <fullName evidence="1">Nuclease-related domain-containing protein</fullName>
    </submittedName>
</protein>